<keyword evidence="1" id="KW-0611">Plant defense</keyword>
<evidence type="ECO:0000259" key="4">
    <source>
        <dbReference type="PROSITE" id="PS51782"/>
    </source>
</evidence>
<feature type="region of interest" description="Disordered" evidence="3">
    <location>
        <begin position="73"/>
        <end position="98"/>
    </location>
</feature>
<dbReference type="AlphaFoldDB" id="A0A2J8A0T6"/>
<dbReference type="SUPFAM" id="SSF53955">
    <property type="entry name" value="Lysozyme-like"/>
    <property type="match status" value="1"/>
</dbReference>
<feature type="domain" description="LysM" evidence="4">
    <location>
        <begin position="19"/>
        <end position="65"/>
    </location>
</feature>
<keyword evidence="2" id="KW-1015">Disulfide bond</keyword>
<dbReference type="PROSITE" id="PS51782">
    <property type="entry name" value="LYSM"/>
    <property type="match status" value="1"/>
</dbReference>
<dbReference type="InterPro" id="IPR018392">
    <property type="entry name" value="LysM"/>
</dbReference>
<dbReference type="Pfam" id="PF00182">
    <property type="entry name" value="Glyco_hydro_19"/>
    <property type="match status" value="1"/>
</dbReference>
<dbReference type="PANTHER" id="PTHR22595">
    <property type="entry name" value="CHITINASE-RELATED"/>
    <property type="match status" value="1"/>
</dbReference>
<dbReference type="Proteomes" id="UP000236333">
    <property type="component" value="Unassembled WGS sequence"/>
</dbReference>
<proteinExistence type="predicted"/>
<dbReference type="InterPro" id="IPR023346">
    <property type="entry name" value="Lysozyme-like_dom_sf"/>
</dbReference>
<dbReference type="Gene3D" id="1.10.530.10">
    <property type="match status" value="1"/>
</dbReference>
<evidence type="ECO:0000256" key="3">
    <source>
        <dbReference type="SAM" id="MobiDB-lite"/>
    </source>
</evidence>
<dbReference type="GO" id="GO:0004568">
    <property type="term" value="F:chitinase activity"/>
    <property type="evidence" value="ECO:0007669"/>
    <property type="project" value="InterPro"/>
</dbReference>
<keyword evidence="6" id="KW-1185">Reference proteome</keyword>
<protein>
    <submittedName>
        <fullName evidence="5">Endochitinase</fullName>
    </submittedName>
</protein>
<dbReference type="CDD" id="cd00118">
    <property type="entry name" value="LysM"/>
    <property type="match status" value="1"/>
</dbReference>
<dbReference type="EMBL" id="PGGS01000257">
    <property type="protein sequence ID" value="PNH06130.1"/>
    <property type="molecule type" value="Genomic_DNA"/>
</dbReference>
<dbReference type="SUPFAM" id="SSF54106">
    <property type="entry name" value="LysM domain"/>
    <property type="match status" value="1"/>
</dbReference>
<evidence type="ECO:0000256" key="1">
    <source>
        <dbReference type="ARBA" id="ARBA00022821"/>
    </source>
</evidence>
<evidence type="ECO:0000313" key="6">
    <source>
        <dbReference type="Proteomes" id="UP000236333"/>
    </source>
</evidence>
<dbReference type="PANTHER" id="PTHR22595:SF79">
    <property type="entry name" value="CHITINASE 12"/>
    <property type="match status" value="1"/>
</dbReference>
<dbReference type="InterPro" id="IPR036779">
    <property type="entry name" value="LysM_dom_sf"/>
</dbReference>
<evidence type="ECO:0000256" key="2">
    <source>
        <dbReference type="ARBA" id="ARBA00023157"/>
    </source>
</evidence>
<name>A0A2J8A0T6_9CHLO</name>
<dbReference type="Gene3D" id="3.10.350.10">
    <property type="entry name" value="LysM domain"/>
    <property type="match status" value="1"/>
</dbReference>
<accession>A0A2J8A0T6</accession>
<dbReference type="GO" id="GO:0016998">
    <property type="term" value="P:cell wall macromolecule catabolic process"/>
    <property type="evidence" value="ECO:0007669"/>
    <property type="project" value="InterPro"/>
</dbReference>
<dbReference type="InterPro" id="IPR000726">
    <property type="entry name" value="Glyco_hydro_19_cat"/>
</dbReference>
<evidence type="ECO:0000313" key="5">
    <source>
        <dbReference type="EMBL" id="PNH06130.1"/>
    </source>
</evidence>
<dbReference type="SMART" id="SM00257">
    <property type="entry name" value="LysM"/>
    <property type="match status" value="1"/>
</dbReference>
<dbReference type="Pfam" id="PF01476">
    <property type="entry name" value="LysM"/>
    <property type="match status" value="1"/>
</dbReference>
<dbReference type="OrthoDB" id="546478at2759"/>
<sequence length="255" mass="26577">MPLCERLPGSGKSCTAGGGTYTVKSGDTCNAISQAKGISLATLLAANPIINSGCTNLQLGQVLCLGGTSGGTPGGSTPGGSTPGGSTPGGSTPGGTPSGYLDDMTEYCYRQTRDASYCPQYDTCGGPGNNFFGRGPLQLTHCYNYKAMSAYVGQDLKATPALLADNTRDLAWKTALAFWTKPDFNCQGSWVATNPPTCPMAARTGNIAAVTRRINGELECDRGTTPDNQLQRVERVQSLRVACFGLARVTTNVYC</sequence>
<reference evidence="5 6" key="1">
    <citation type="journal article" date="2017" name="Mol. Biol. Evol.">
        <title>The 4-celled Tetrabaena socialis nuclear genome reveals the essential components for genetic control of cell number at the origin of multicellularity in the volvocine lineage.</title>
        <authorList>
            <person name="Featherston J."/>
            <person name="Arakaki Y."/>
            <person name="Hanschen E.R."/>
            <person name="Ferris P.J."/>
            <person name="Michod R.E."/>
            <person name="Olson B.J.S.C."/>
            <person name="Nozaki H."/>
            <person name="Durand P.M."/>
        </authorList>
    </citation>
    <scope>NUCLEOTIDE SEQUENCE [LARGE SCALE GENOMIC DNA]</scope>
    <source>
        <strain evidence="5 6">NIES-571</strain>
    </source>
</reference>
<feature type="compositionally biased region" description="Gly residues" evidence="3">
    <location>
        <begin position="73"/>
        <end position="97"/>
    </location>
</feature>
<organism evidence="5 6">
    <name type="scientific">Tetrabaena socialis</name>
    <dbReference type="NCBI Taxonomy" id="47790"/>
    <lineage>
        <taxon>Eukaryota</taxon>
        <taxon>Viridiplantae</taxon>
        <taxon>Chlorophyta</taxon>
        <taxon>core chlorophytes</taxon>
        <taxon>Chlorophyceae</taxon>
        <taxon>CS clade</taxon>
        <taxon>Chlamydomonadales</taxon>
        <taxon>Tetrabaenaceae</taxon>
        <taxon>Tetrabaena</taxon>
    </lineage>
</organism>
<comment type="caution">
    <text evidence="5">The sequence shown here is derived from an EMBL/GenBank/DDBJ whole genome shotgun (WGS) entry which is preliminary data.</text>
</comment>
<dbReference type="CDD" id="cd00325">
    <property type="entry name" value="chitinase_GH19"/>
    <property type="match status" value="1"/>
</dbReference>
<dbReference type="GO" id="GO:0006952">
    <property type="term" value="P:defense response"/>
    <property type="evidence" value="ECO:0007669"/>
    <property type="project" value="UniProtKB-KW"/>
</dbReference>
<dbReference type="GO" id="GO:0006032">
    <property type="term" value="P:chitin catabolic process"/>
    <property type="evidence" value="ECO:0007669"/>
    <property type="project" value="InterPro"/>
</dbReference>
<gene>
    <name evidence="5" type="ORF">TSOC_007550</name>
</gene>